<keyword evidence="8" id="KW-1185">Reference proteome</keyword>
<dbReference type="InterPro" id="IPR027417">
    <property type="entry name" value="P-loop_NTPase"/>
</dbReference>
<sequence length="1036" mass="111691">MRLHRLTATAFGPFADDVDLDLDHLGSAGLFLIHGPTGSGKTSLLDAICYALYANVPGDRMTATLRSQHAADDVRTRVRLELTLGGRRLRITRHPAHERPKRRGSGTTTDQARVELEERSGGRWETVSTRIDESAQVLDDLLGMGLDQFRRVVLLPQGDFAAFLRATDEERREVLERLFDITAYTGVESHLVERRQRAEAAVSQGRARLAGHVGHLVDHLTGLDVELAAVDRPWSELTPSALDPALTEVATALSTHAGEVLADVDASRSADTTARSALDEGRRVDALRRRGRRAAAAVEALEGGSADHFARRELLAAARSAALVMPHVEAHARARRALEAAAQDVAAATAAVPAGARGLDAQDCRDAAEAHGACLDRAVHEAESLARLRDEAAGLDRRLERHVALDEQRAEELARARAEAVRVEALATGVDRARTTLARVAPRLQHLQRLQQALARESVLTRELRDATDLAQDEREIAQDRRDEVQALVTARLDNMAGELAGRLRAGEECAVCGSLEHPRPARSARVVTPEEIEVAQQVAELARARLERVQSDRAELATRVEIVQAEVVELADAVAADAEEAGEATPATTDLVDLVAALTVERDALHGVIALAEEVDDAADRSETAVKAAEHAVAAAEQARGSLVSRRDAIAEQLAAGCERIRELLTADADGCPCALVEPEAEDPTTDDPTTEREIGVRVRHHADVVGSVHRLADVSRAHALRQDALAEAAELLAAALTEQAFDDIDAALAAALPRDELAILEHRVAEHEQRLATERGVLEDEDVVAALADDEPDLESLEVASRTARQVADAAARRQATWEATTRRFDRLAQVIRDECAALGPSIEEAALVRRMADLVTGTSSDNDKRMRLSTYVLAARLERIAELANERLAVMADGRYELVHDDASARGQRRGGLGLLVRDLWTGRERPTSTLSGGESFTTSLALALGLADAIREESGGQEFGTLFVDEGFGSLDQDSLEQVLDVLDRLRDGGRAVGVVSHVGEMRSRIATRVRVDKTAHGSSISVEGVPAADVA</sequence>
<comment type="subunit">
    <text evidence="2">Heterodimer of SbcC and SbcD.</text>
</comment>
<evidence type="ECO:0000256" key="2">
    <source>
        <dbReference type="ARBA" id="ARBA00011322"/>
    </source>
</evidence>
<evidence type="ECO:0000256" key="4">
    <source>
        <dbReference type="SAM" id="Coils"/>
    </source>
</evidence>
<comment type="similarity">
    <text evidence="1">Belongs to the SMC family. SbcC subfamily.</text>
</comment>
<name>A0ABZ2FCG3_9MICO</name>
<feature type="domain" description="Rad50/SbcC-type AAA" evidence="6">
    <location>
        <begin position="6"/>
        <end position="182"/>
    </location>
</feature>
<dbReference type="PANTHER" id="PTHR32114">
    <property type="entry name" value="ABC TRANSPORTER ABCH.3"/>
    <property type="match status" value="1"/>
</dbReference>
<keyword evidence="4" id="KW-0175">Coiled coil</keyword>
<feature type="compositionally biased region" description="Basic residues" evidence="5">
    <location>
        <begin position="91"/>
        <end position="104"/>
    </location>
</feature>
<dbReference type="InterPro" id="IPR038729">
    <property type="entry name" value="Rad50/SbcC_AAA"/>
</dbReference>
<accession>A0ABZ2FCG3</accession>
<dbReference type="RefSeq" id="WP_338538132.1">
    <property type="nucleotide sequence ID" value="NZ_CP104874.1"/>
</dbReference>
<reference evidence="7 8" key="1">
    <citation type="submission" date="2022-09" db="EMBL/GenBank/DDBJ databases">
        <title>Complete genome sequence of Janibacter terrae strain COS04-44, PCL-degrading bacteria isolated from oil spilled coast.</title>
        <authorList>
            <person name="Park H."/>
            <person name="Kim J.Y."/>
            <person name="An S.H."/>
            <person name="Lee C.M."/>
            <person name="Weon H.-Y."/>
        </authorList>
    </citation>
    <scope>NUCLEOTIDE SEQUENCE [LARGE SCALE GENOMIC DNA]</scope>
    <source>
        <strain evidence="7 8">COS04-44</strain>
    </source>
</reference>
<gene>
    <name evidence="7" type="ORF">N5P18_15205</name>
</gene>
<evidence type="ECO:0000313" key="8">
    <source>
        <dbReference type="Proteomes" id="UP001381003"/>
    </source>
</evidence>
<dbReference type="Pfam" id="PF13558">
    <property type="entry name" value="SbcC_Walker_B"/>
    <property type="match status" value="1"/>
</dbReference>
<dbReference type="PANTHER" id="PTHR32114:SF2">
    <property type="entry name" value="ABC TRANSPORTER ABCH.3"/>
    <property type="match status" value="1"/>
</dbReference>
<proteinExistence type="inferred from homology"/>
<organism evidence="7 8">
    <name type="scientific">Janibacter terrae</name>
    <dbReference type="NCBI Taxonomy" id="103817"/>
    <lineage>
        <taxon>Bacteria</taxon>
        <taxon>Bacillati</taxon>
        <taxon>Actinomycetota</taxon>
        <taxon>Actinomycetes</taxon>
        <taxon>Micrococcales</taxon>
        <taxon>Intrasporangiaceae</taxon>
        <taxon>Janibacter</taxon>
    </lineage>
</organism>
<evidence type="ECO:0000256" key="3">
    <source>
        <dbReference type="ARBA" id="ARBA00013368"/>
    </source>
</evidence>
<evidence type="ECO:0000256" key="5">
    <source>
        <dbReference type="SAM" id="MobiDB-lite"/>
    </source>
</evidence>
<dbReference type="SUPFAM" id="SSF52540">
    <property type="entry name" value="P-loop containing nucleoside triphosphate hydrolases"/>
    <property type="match status" value="1"/>
</dbReference>
<evidence type="ECO:0000259" key="6">
    <source>
        <dbReference type="Pfam" id="PF13476"/>
    </source>
</evidence>
<evidence type="ECO:0000313" key="7">
    <source>
        <dbReference type="EMBL" id="WWF04994.1"/>
    </source>
</evidence>
<feature type="region of interest" description="Disordered" evidence="5">
    <location>
        <begin position="91"/>
        <end position="112"/>
    </location>
</feature>
<dbReference type="EMBL" id="CP104874">
    <property type="protein sequence ID" value="WWF04994.1"/>
    <property type="molecule type" value="Genomic_DNA"/>
</dbReference>
<feature type="coiled-coil region" evidence="4">
    <location>
        <begin position="533"/>
        <end position="567"/>
    </location>
</feature>
<evidence type="ECO:0000256" key="1">
    <source>
        <dbReference type="ARBA" id="ARBA00006930"/>
    </source>
</evidence>
<dbReference type="Gene3D" id="3.40.50.300">
    <property type="entry name" value="P-loop containing nucleotide triphosphate hydrolases"/>
    <property type="match status" value="2"/>
</dbReference>
<dbReference type="Pfam" id="PF13476">
    <property type="entry name" value="AAA_23"/>
    <property type="match status" value="1"/>
</dbReference>
<protein>
    <recommendedName>
        <fullName evidence="3">Nuclease SbcCD subunit C</fullName>
    </recommendedName>
</protein>
<dbReference type="Proteomes" id="UP001381003">
    <property type="component" value="Chromosome"/>
</dbReference>